<keyword evidence="2" id="KW-0493">Microtubule</keyword>
<evidence type="ECO:0000256" key="1">
    <source>
        <dbReference type="ARBA" id="ARBA00006187"/>
    </source>
</evidence>
<proteinExistence type="inferred from homology"/>
<evidence type="ECO:0000256" key="2">
    <source>
        <dbReference type="ARBA" id="ARBA00022701"/>
    </source>
</evidence>
<reference evidence="3" key="1">
    <citation type="submission" date="2024-10" db="EMBL/GenBank/DDBJ databases">
        <authorList>
            <person name="Ryan C."/>
        </authorList>
    </citation>
    <scope>NUCLEOTIDE SEQUENCE [LARGE SCALE GENOMIC DNA]</scope>
</reference>
<dbReference type="Pfam" id="PF03999">
    <property type="entry name" value="MAP65_ASE1"/>
    <property type="match status" value="1"/>
</dbReference>
<dbReference type="PANTHER" id="PTHR19321">
    <property type="entry name" value="PROTEIN REGULATOR OF CYTOKINESIS 1 PRC1-RELATED"/>
    <property type="match status" value="1"/>
</dbReference>
<gene>
    <name evidence="3" type="ORF">URODEC1_LOCUS9420</name>
</gene>
<dbReference type="InterPro" id="IPR007145">
    <property type="entry name" value="MAP65_Ase1_PRC1"/>
</dbReference>
<dbReference type="Proteomes" id="UP001497457">
    <property type="component" value="Chromosome 11b"/>
</dbReference>
<keyword evidence="4" id="KW-1185">Reference proteome</keyword>
<accession>A0ABC8W347</accession>
<dbReference type="GO" id="GO:0005874">
    <property type="term" value="C:microtubule"/>
    <property type="evidence" value="ECO:0007669"/>
    <property type="project" value="UniProtKB-KW"/>
</dbReference>
<evidence type="ECO:0000313" key="4">
    <source>
        <dbReference type="Proteomes" id="UP001497457"/>
    </source>
</evidence>
<comment type="similarity">
    <text evidence="1">Belongs to the MAP65/ASE1 family.</text>
</comment>
<dbReference type="AlphaFoldDB" id="A0ABC8W347"/>
<protein>
    <submittedName>
        <fullName evidence="3">Uncharacterized protein</fullName>
    </submittedName>
</protein>
<name>A0ABC8W347_9POAL</name>
<sequence length="271" mass="30893">MADLSKIRDLCDVLGFNLLQKIRAEVDRSVKDINSWLASDLKDETADRLNEYVETLSRIKFDTFSDLKRRALAILSYWDVLHVPFDAKKEFTSLLYYVSVDSEAEITQANALSLEFIKKVEKEYDRLREQLNVVVLKKKSKLEQILKTAHLASSFNDKGIYDPVAALEDINIQISQAKASASKRASIVTKVEFIQHANGEVQWYKASKKDAVPLDNTRSMEAELLQRALPKMMSELKAELANWNAAFPFDGLDAREILMTIEADHRDEAGY</sequence>
<dbReference type="PANTHER" id="PTHR19321:SF46">
    <property type="match status" value="1"/>
</dbReference>
<dbReference type="EMBL" id="OZ075121">
    <property type="protein sequence ID" value="CAL4901591.1"/>
    <property type="molecule type" value="Genomic_DNA"/>
</dbReference>
<organism evidence="3 4">
    <name type="scientific">Urochloa decumbens</name>
    <dbReference type="NCBI Taxonomy" id="240449"/>
    <lineage>
        <taxon>Eukaryota</taxon>
        <taxon>Viridiplantae</taxon>
        <taxon>Streptophyta</taxon>
        <taxon>Embryophyta</taxon>
        <taxon>Tracheophyta</taxon>
        <taxon>Spermatophyta</taxon>
        <taxon>Magnoliopsida</taxon>
        <taxon>Liliopsida</taxon>
        <taxon>Poales</taxon>
        <taxon>Poaceae</taxon>
        <taxon>PACMAD clade</taxon>
        <taxon>Panicoideae</taxon>
        <taxon>Panicodae</taxon>
        <taxon>Paniceae</taxon>
        <taxon>Melinidinae</taxon>
        <taxon>Urochloa</taxon>
    </lineage>
</organism>
<evidence type="ECO:0000313" key="3">
    <source>
        <dbReference type="EMBL" id="CAL4901591.1"/>
    </source>
</evidence>